<evidence type="ECO:0000256" key="21">
    <source>
        <dbReference type="SAM" id="Phobius"/>
    </source>
</evidence>
<keyword evidence="14 19" id="KW-0067">ATP-binding</keyword>
<reference evidence="23" key="1">
    <citation type="submission" date="2015-12" db="EMBL/GenBank/DDBJ databases">
        <title>Update maize B73 reference genome by single molecule sequencing technologies.</title>
        <authorList>
            <consortium name="Maize Genome Sequencing Project"/>
            <person name="Ware D."/>
        </authorList>
    </citation>
    <scope>NUCLEOTIDE SEQUENCE [LARGE SCALE GENOMIC DNA]</scope>
    <source>
        <tissue evidence="23">Seedling</tissue>
    </source>
</reference>
<evidence type="ECO:0000256" key="13">
    <source>
        <dbReference type="ARBA" id="ARBA00022777"/>
    </source>
</evidence>
<dbReference type="IntAct" id="A0A1D6K1R2">
    <property type="interactions" value="1"/>
</dbReference>
<accession>A0A1D6K1R2</accession>
<dbReference type="PaxDb" id="4577-GRMZM2G023715_P01"/>
<comment type="similarity">
    <text evidence="3">Belongs to the protein kinase superfamily. Ser/Thr protein kinase family.</text>
</comment>
<dbReference type="Pfam" id="PF07714">
    <property type="entry name" value="PK_Tyr_Ser-Thr"/>
    <property type="match status" value="1"/>
</dbReference>
<dbReference type="SUPFAM" id="SSF52058">
    <property type="entry name" value="L domain-like"/>
    <property type="match status" value="2"/>
</dbReference>
<evidence type="ECO:0000256" key="6">
    <source>
        <dbReference type="ARBA" id="ARBA00022527"/>
    </source>
</evidence>
<evidence type="ECO:0000256" key="19">
    <source>
        <dbReference type="PROSITE-ProRule" id="PRU10141"/>
    </source>
</evidence>
<feature type="binding site" evidence="19">
    <location>
        <position position="746"/>
    </location>
    <ligand>
        <name>ATP</name>
        <dbReference type="ChEBI" id="CHEBI:30616"/>
    </ligand>
</feature>
<keyword evidence="10" id="KW-0732">Signal</keyword>
<dbReference type="PANTHER" id="PTHR45974">
    <property type="entry name" value="RECEPTOR-LIKE PROTEIN 55"/>
    <property type="match status" value="1"/>
</dbReference>
<dbReference type="FunFam" id="3.80.10.10:FF:000830">
    <property type="entry name" value="Predicted protein"/>
    <property type="match status" value="1"/>
</dbReference>
<keyword evidence="12 19" id="KW-0547">Nucleotide-binding</keyword>
<dbReference type="ExpressionAtlas" id="A0A1D6K1R2">
    <property type="expression patterns" value="baseline and differential"/>
</dbReference>
<dbReference type="InterPro" id="IPR032675">
    <property type="entry name" value="LRR_dom_sf"/>
</dbReference>
<dbReference type="PROSITE" id="PS00108">
    <property type="entry name" value="PROTEIN_KINASE_ST"/>
    <property type="match status" value="1"/>
</dbReference>
<evidence type="ECO:0000256" key="2">
    <source>
        <dbReference type="ARBA" id="ARBA00004479"/>
    </source>
</evidence>
<evidence type="ECO:0000256" key="15">
    <source>
        <dbReference type="ARBA" id="ARBA00022989"/>
    </source>
</evidence>
<evidence type="ECO:0000256" key="3">
    <source>
        <dbReference type="ARBA" id="ARBA00008684"/>
    </source>
</evidence>
<proteinExistence type="inferred from homology"/>
<dbReference type="InParanoid" id="A0A1D6K1R2"/>
<dbReference type="SMR" id="A0A1D6K1R2"/>
<evidence type="ECO:0000256" key="1">
    <source>
        <dbReference type="ARBA" id="ARBA00004162"/>
    </source>
</evidence>
<dbReference type="FunCoup" id="A0A1D6K1R2">
    <property type="interactions" value="277"/>
</dbReference>
<keyword evidence="18" id="KW-0325">Glycoprotein</keyword>
<dbReference type="GO" id="GO:0005524">
    <property type="term" value="F:ATP binding"/>
    <property type="evidence" value="ECO:0007669"/>
    <property type="project" value="UniProtKB-UniRule"/>
</dbReference>
<keyword evidence="9 21" id="KW-0812">Transmembrane</keyword>
<evidence type="ECO:0000256" key="14">
    <source>
        <dbReference type="ARBA" id="ARBA00022840"/>
    </source>
</evidence>
<evidence type="ECO:0000256" key="12">
    <source>
        <dbReference type="ARBA" id="ARBA00022741"/>
    </source>
</evidence>
<dbReference type="AlphaFoldDB" id="A0A1D6K1R2"/>
<dbReference type="CDD" id="cd14066">
    <property type="entry name" value="STKc_IRAK"/>
    <property type="match status" value="1"/>
</dbReference>
<dbReference type="EMBL" id="CM007647">
    <property type="protein sequence ID" value="ONL97652.1"/>
    <property type="molecule type" value="Genomic_DNA"/>
</dbReference>
<protein>
    <recommendedName>
        <fullName evidence="4">non-specific serine/threonine protein kinase</fullName>
        <ecNumber evidence="4">2.7.11.1</ecNumber>
    </recommendedName>
</protein>
<feature type="domain" description="Protein kinase" evidence="22">
    <location>
        <begin position="718"/>
        <end position="993"/>
    </location>
</feature>
<dbReference type="InterPro" id="IPR017441">
    <property type="entry name" value="Protein_kinase_ATP_BS"/>
</dbReference>
<keyword evidence="16 21" id="KW-0472">Membrane</keyword>
<keyword evidence="5" id="KW-1003">Cell membrane</keyword>
<dbReference type="InterPro" id="IPR013210">
    <property type="entry name" value="LRR_N_plant-typ"/>
</dbReference>
<feature type="region of interest" description="Disordered" evidence="20">
    <location>
        <begin position="997"/>
        <end position="1055"/>
    </location>
</feature>
<keyword evidence="15 21" id="KW-1133">Transmembrane helix</keyword>
<feature type="transmembrane region" description="Helical" evidence="21">
    <location>
        <begin position="619"/>
        <end position="643"/>
    </location>
</feature>
<evidence type="ECO:0000256" key="7">
    <source>
        <dbReference type="ARBA" id="ARBA00022614"/>
    </source>
</evidence>
<dbReference type="PROSITE" id="PS50011">
    <property type="entry name" value="PROTEIN_KINASE_DOM"/>
    <property type="match status" value="1"/>
</dbReference>
<dbReference type="InterPro" id="IPR001245">
    <property type="entry name" value="Ser-Thr/Tyr_kinase_cat_dom"/>
</dbReference>
<dbReference type="SUPFAM" id="SSF56112">
    <property type="entry name" value="Protein kinase-like (PK-like)"/>
    <property type="match status" value="1"/>
</dbReference>
<dbReference type="InterPro" id="IPR001611">
    <property type="entry name" value="Leu-rich_rpt"/>
</dbReference>
<name>A0A1D6K1R2_MAIZE</name>
<feature type="compositionally biased region" description="Low complexity" evidence="20">
    <location>
        <begin position="999"/>
        <end position="1010"/>
    </location>
</feature>
<comment type="subcellular location">
    <subcellularLocation>
        <location evidence="1">Cell membrane</location>
        <topology evidence="1">Single-pass membrane protein</topology>
    </subcellularLocation>
    <subcellularLocation>
        <location evidence="2">Membrane</location>
        <topology evidence="2">Single-pass type I membrane protein</topology>
    </subcellularLocation>
</comment>
<dbReference type="Pfam" id="PF08263">
    <property type="entry name" value="LRRNT_2"/>
    <property type="match status" value="1"/>
</dbReference>
<dbReference type="Pfam" id="PF00560">
    <property type="entry name" value="LRR_1"/>
    <property type="match status" value="1"/>
</dbReference>
<evidence type="ECO:0000256" key="17">
    <source>
        <dbReference type="ARBA" id="ARBA00023170"/>
    </source>
</evidence>
<evidence type="ECO:0000256" key="10">
    <source>
        <dbReference type="ARBA" id="ARBA00022729"/>
    </source>
</evidence>
<dbReference type="InterPro" id="IPR000719">
    <property type="entry name" value="Prot_kinase_dom"/>
</dbReference>
<dbReference type="GO" id="GO:0005886">
    <property type="term" value="C:plasma membrane"/>
    <property type="evidence" value="ECO:0007669"/>
    <property type="project" value="UniProtKB-SubCell"/>
</dbReference>
<dbReference type="InterPro" id="IPR011009">
    <property type="entry name" value="Kinase-like_dom_sf"/>
</dbReference>
<dbReference type="FunFam" id="3.30.200.20:FF:000328">
    <property type="entry name" value="Leucine-rich repeat protein kinase family protein"/>
    <property type="match status" value="1"/>
</dbReference>
<evidence type="ECO:0000313" key="23">
    <source>
        <dbReference type="EMBL" id="ONL97652.1"/>
    </source>
</evidence>
<dbReference type="SMART" id="SM00220">
    <property type="entry name" value="S_TKc"/>
    <property type="match status" value="1"/>
</dbReference>
<dbReference type="FunFam" id="1.10.510.10:FF:000453">
    <property type="entry name" value="LRR receptor-like serine/threonine-protein kinase HSL2"/>
    <property type="match status" value="1"/>
</dbReference>
<keyword evidence="13 23" id="KW-0418">Kinase</keyword>
<evidence type="ECO:0000259" key="22">
    <source>
        <dbReference type="PROSITE" id="PS50011"/>
    </source>
</evidence>
<evidence type="ECO:0000256" key="11">
    <source>
        <dbReference type="ARBA" id="ARBA00022737"/>
    </source>
</evidence>
<dbReference type="Gene3D" id="3.80.10.10">
    <property type="entry name" value="Ribonuclease Inhibitor"/>
    <property type="match status" value="2"/>
</dbReference>
<sequence>MRRIMEFGCGAGGCCSAAPPTSFLLSGSVRWAGRPKTAPRGRDLGMQGSARTEQPAAGCSRRTTMGFLLAVAVLLSACAQQCSGTTDSQDTSVLRALMDQWQNAPPSWGQSDDPCGESPWEGVTCGGDKVISIKLSTMGIQGSLAADIGQLSDLQSMDLSFNNELGGVLTPTIGNLKQLTTLILSGCSFHGTIPDELGSLPKLSYMALNSNQFSGKIPASLGNLSSLYWFDIADNQLSGPLPVSTDGGMGLDKLIKTRHFHFNKNQLSGPIPDALFSPEMALIHLLFDGNRFTGNIPDSLGFVSTLEVVRLDRNSLSGQVPLNLNNLTKVIELNLANNQLTGTLPDLTRMDLLNYVDLSNNTFDPSPCPAWFWRLPQLSALIIQSGRLYGTVPTRLFSSPQLNQVILDGNAFNGTLDMGRSISSELSLVSFKDNEFASLTVTSSYNGTLALAGNPVCERLPNTPYCSATQRPLSAPYSTSLVKCYSGSCPAGQSLSPQSCLCAYPYQGVMYFRAPFFHDVANDTAFQELESMLWTKLALTPGSVYLQDPFFNSDAYMQVQVKLFPAGSGAYFNRSEVMRIGFDLSNQTFKPPKEFGPYYFIASPYPFPGSEQSSKSKGVIVGIAVGCGVLFVALAGAAAYAFIQRRRAEKAKEELGGPFGTFCVMPCSSDSTVRRLTTLYVSTAAASWARSEERGGAPRLKGARWFSYEELKRSTNNFAEANELGYGGYGKVYRGMLPTGQFIAIKRAQQGSMQGGHEFKTEIELLSRVHHKNLVGLLGFCFEQGEQMLVYEFMSGGTLRDSLAGKSGLHLDWKKRLRVALGAARGLAYLHELADPPIIHRDVKSSNILMDEHLTAKVADFGLSKLVSDSERGHVSTQVKGTLGYLDPEYYMSQQLTEKSDVYSFGVVMLELIVAKQPIEKGKYIVREAKRVFDADDAEFCGLKDMVDARIMSTNNHLAAFGKFVQLALRCVDEVATARPSMSEVVKEIEMMLQSEGLSSASTSASTSATEFDVTKGAPRHPYNDPPLPKKDKDVSTDSFEYSGGYSFQSKVEPK</sequence>
<evidence type="ECO:0000256" key="5">
    <source>
        <dbReference type="ARBA" id="ARBA00022475"/>
    </source>
</evidence>
<dbReference type="PANTHER" id="PTHR45974:SF242">
    <property type="entry name" value="LEUCINE-RICH REPEAT PROTEIN KINASE FAMILY PROTEIN"/>
    <property type="match status" value="1"/>
</dbReference>
<dbReference type="Gene3D" id="3.30.200.20">
    <property type="entry name" value="Phosphorylase Kinase, domain 1"/>
    <property type="match status" value="1"/>
</dbReference>
<evidence type="ECO:0000256" key="16">
    <source>
        <dbReference type="ARBA" id="ARBA00023136"/>
    </source>
</evidence>
<feature type="region of interest" description="Disordered" evidence="20">
    <location>
        <begin position="34"/>
        <end position="56"/>
    </location>
</feature>
<dbReference type="GO" id="GO:0004674">
    <property type="term" value="F:protein serine/threonine kinase activity"/>
    <property type="evidence" value="ECO:0007669"/>
    <property type="project" value="UniProtKB-KW"/>
</dbReference>
<keyword evidence="11" id="KW-0677">Repeat</keyword>
<dbReference type="OMA" id="IMIGCGF"/>
<dbReference type="EC" id="2.7.11.1" evidence="4"/>
<evidence type="ECO:0000256" key="18">
    <source>
        <dbReference type="ARBA" id="ARBA00023180"/>
    </source>
</evidence>
<dbReference type="FunFam" id="3.80.10.10:FF:000363">
    <property type="entry name" value="Leucine-rich repeat family protein"/>
    <property type="match status" value="1"/>
</dbReference>
<keyword evidence="7" id="KW-0433">Leucine-rich repeat</keyword>
<keyword evidence="6" id="KW-0723">Serine/threonine-protein kinase</keyword>
<evidence type="ECO:0000256" key="8">
    <source>
        <dbReference type="ARBA" id="ARBA00022679"/>
    </source>
</evidence>
<keyword evidence="8" id="KW-0808">Transferase</keyword>
<keyword evidence="17" id="KW-0675">Receptor</keyword>
<dbReference type="PROSITE" id="PS00107">
    <property type="entry name" value="PROTEIN_KINASE_ATP"/>
    <property type="match status" value="1"/>
</dbReference>
<evidence type="ECO:0000256" key="20">
    <source>
        <dbReference type="SAM" id="MobiDB-lite"/>
    </source>
</evidence>
<dbReference type="eggNOG" id="ENOG502RFYK">
    <property type="taxonomic scope" value="Eukaryota"/>
</dbReference>
<dbReference type="Gene3D" id="1.10.510.10">
    <property type="entry name" value="Transferase(Phosphotransferase) domain 1"/>
    <property type="match status" value="1"/>
</dbReference>
<evidence type="ECO:0000256" key="4">
    <source>
        <dbReference type="ARBA" id="ARBA00012513"/>
    </source>
</evidence>
<organism evidence="23">
    <name type="scientific">Zea mays</name>
    <name type="common">Maize</name>
    <dbReference type="NCBI Taxonomy" id="4577"/>
    <lineage>
        <taxon>Eukaryota</taxon>
        <taxon>Viridiplantae</taxon>
        <taxon>Streptophyta</taxon>
        <taxon>Embryophyta</taxon>
        <taxon>Tracheophyta</taxon>
        <taxon>Spermatophyta</taxon>
        <taxon>Magnoliopsida</taxon>
        <taxon>Liliopsida</taxon>
        <taxon>Poales</taxon>
        <taxon>Poaceae</taxon>
        <taxon>PACMAD clade</taxon>
        <taxon>Panicoideae</taxon>
        <taxon>Andropogonodae</taxon>
        <taxon>Andropogoneae</taxon>
        <taxon>Tripsacinae</taxon>
        <taxon>Zea</taxon>
    </lineage>
</organism>
<gene>
    <name evidence="23" type="ORF">ZEAMMB73_Zm00001d029012</name>
</gene>
<evidence type="ECO:0000256" key="9">
    <source>
        <dbReference type="ARBA" id="ARBA00022692"/>
    </source>
</evidence>
<dbReference type="InterPro" id="IPR008271">
    <property type="entry name" value="Ser/Thr_kinase_AS"/>
</dbReference>
<feature type="compositionally biased region" description="Polar residues" evidence="20">
    <location>
        <begin position="1046"/>
        <end position="1055"/>
    </location>
</feature>